<accession>A0AAD9UUB8</accession>
<gene>
    <name evidence="1" type="ORF">P5673_029122</name>
</gene>
<name>A0AAD9UUB8_ACRCE</name>
<comment type="caution">
    <text evidence="1">The sequence shown here is derived from an EMBL/GenBank/DDBJ whole genome shotgun (WGS) entry which is preliminary data.</text>
</comment>
<evidence type="ECO:0000313" key="2">
    <source>
        <dbReference type="Proteomes" id="UP001249851"/>
    </source>
</evidence>
<reference evidence="1" key="1">
    <citation type="journal article" date="2023" name="G3 (Bethesda)">
        <title>Whole genome assembly and annotation of the endangered Caribbean coral Acropora cervicornis.</title>
        <authorList>
            <person name="Selwyn J.D."/>
            <person name="Vollmer S.V."/>
        </authorList>
    </citation>
    <scope>NUCLEOTIDE SEQUENCE</scope>
    <source>
        <strain evidence="1">K2</strain>
    </source>
</reference>
<protein>
    <submittedName>
        <fullName evidence="1">Uncharacterized protein</fullName>
    </submittedName>
</protein>
<reference evidence="1" key="2">
    <citation type="journal article" date="2023" name="Science">
        <title>Genomic signatures of disease resistance in endangered staghorn corals.</title>
        <authorList>
            <person name="Vollmer S.V."/>
            <person name="Selwyn J.D."/>
            <person name="Despard B.A."/>
            <person name="Roesel C.L."/>
        </authorList>
    </citation>
    <scope>NUCLEOTIDE SEQUENCE</scope>
    <source>
        <strain evidence="1">K2</strain>
    </source>
</reference>
<sequence>MHTYIEPFCSTIRFLQLFFRLYGKKESVNNYRPITILPVLSKIIEKDVHHQLYILPQGEQPTGPRTSNLLTFNCSKSRLLLFGSKRRLKSPLEEAISFKYLGVIILSEDLSWGDHIKNIMSKTNQRLGLVRRIKHLLPLHARLTLHHSPMLPLFHYGDIIWGDKNNEQSSNSTKQGS</sequence>
<dbReference type="EMBL" id="JARQWQ010000113">
    <property type="protein sequence ID" value="KAK2550246.1"/>
    <property type="molecule type" value="Genomic_DNA"/>
</dbReference>
<keyword evidence="2" id="KW-1185">Reference proteome</keyword>
<proteinExistence type="predicted"/>
<organism evidence="1 2">
    <name type="scientific">Acropora cervicornis</name>
    <name type="common">Staghorn coral</name>
    <dbReference type="NCBI Taxonomy" id="6130"/>
    <lineage>
        <taxon>Eukaryota</taxon>
        <taxon>Metazoa</taxon>
        <taxon>Cnidaria</taxon>
        <taxon>Anthozoa</taxon>
        <taxon>Hexacorallia</taxon>
        <taxon>Scleractinia</taxon>
        <taxon>Astrocoeniina</taxon>
        <taxon>Acroporidae</taxon>
        <taxon>Acropora</taxon>
    </lineage>
</organism>
<evidence type="ECO:0000313" key="1">
    <source>
        <dbReference type="EMBL" id="KAK2550246.1"/>
    </source>
</evidence>
<dbReference type="AlphaFoldDB" id="A0AAD9UUB8"/>
<dbReference type="Proteomes" id="UP001249851">
    <property type="component" value="Unassembled WGS sequence"/>
</dbReference>